<organism evidence="2 3">
    <name type="scientific">Azoarcus sp. (strain BH72)</name>
    <dbReference type="NCBI Taxonomy" id="418699"/>
    <lineage>
        <taxon>Bacteria</taxon>
        <taxon>Pseudomonadati</taxon>
        <taxon>Pseudomonadota</taxon>
        <taxon>Betaproteobacteria</taxon>
        <taxon>Rhodocyclales</taxon>
        <taxon>Zoogloeaceae</taxon>
        <taxon>Azoarcus</taxon>
    </lineage>
</organism>
<keyword evidence="3" id="KW-1185">Reference proteome</keyword>
<dbReference type="GO" id="GO:0016746">
    <property type="term" value="F:acyltransferase activity"/>
    <property type="evidence" value="ECO:0007669"/>
    <property type="project" value="InterPro"/>
</dbReference>
<dbReference type="STRING" id="62928.azo3912"/>
<feature type="domain" description="Beta-ketoacyl synthase-like N-terminal" evidence="1">
    <location>
        <begin position="49"/>
        <end position="204"/>
    </location>
</feature>
<dbReference type="Proteomes" id="UP000002588">
    <property type="component" value="Chromosome"/>
</dbReference>
<protein>
    <recommendedName>
        <fullName evidence="1">Beta-ketoacyl synthase-like N-terminal domain-containing protein</fullName>
    </recommendedName>
</protein>
<gene>
    <name evidence="2" type="ordered locus">azo3912</name>
</gene>
<dbReference type="SUPFAM" id="SSF53901">
    <property type="entry name" value="Thiolase-like"/>
    <property type="match status" value="1"/>
</dbReference>
<dbReference type="eggNOG" id="COG0304">
    <property type="taxonomic scope" value="Bacteria"/>
</dbReference>
<evidence type="ECO:0000313" key="2">
    <source>
        <dbReference type="EMBL" id="CAL96528.1"/>
    </source>
</evidence>
<dbReference type="EMBL" id="AM406670">
    <property type="protein sequence ID" value="CAL96528.1"/>
    <property type="molecule type" value="Genomic_DNA"/>
</dbReference>
<evidence type="ECO:0000313" key="3">
    <source>
        <dbReference type="Proteomes" id="UP000002588"/>
    </source>
</evidence>
<dbReference type="KEGG" id="azo:azo3912"/>
<dbReference type="Pfam" id="PF13723">
    <property type="entry name" value="Ketoacyl-synt_2"/>
    <property type="match status" value="1"/>
</dbReference>
<dbReference type="InterPro" id="IPR016039">
    <property type="entry name" value="Thiolase-like"/>
</dbReference>
<dbReference type="AlphaFoldDB" id="A1KCH2"/>
<dbReference type="HOGENOM" id="CLU_1041583_0_0_4"/>
<reference evidence="2 3" key="1">
    <citation type="journal article" date="2006" name="Nat. Biotechnol.">
        <title>Complete genome of the mutualistic, N2-fixing grass endophyte Azoarcus sp. strain BH72.</title>
        <authorList>
            <person name="Krause A."/>
            <person name="Ramakumar A."/>
            <person name="Bartels D."/>
            <person name="Battistoni F."/>
            <person name="Bekel T."/>
            <person name="Boch J."/>
            <person name="Boehm M."/>
            <person name="Friedrich F."/>
            <person name="Hurek T."/>
            <person name="Krause L."/>
            <person name="Linke B."/>
            <person name="McHardy A.C."/>
            <person name="Sarkar A."/>
            <person name="Schneiker S."/>
            <person name="Syed A.A."/>
            <person name="Thauer R."/>
            <person name="Vorhoelter F.-J."/>
            <person name="Weidner S."/>
            <person name="Puehler A."/>
            <person name="Reinhold-Hurek B."/>
            <person name="Kaiser O."/>
            <person name="Goesmann A."/>
        </authorList>
    </citation>
    <scope>NUCLEOTIDE SEQUENCE [LARGE SCALE GENOMIC DNA]</scope>
    <source>
        <strain evidence="2 3">BH72</strain>
    </source>
</reference>
<proteinExistence type="predicted"/>
<accession>A1KCH2</accession>
<dbReference type="InterPro" id="IPR014030">
    <property type="entry name" value="Ketoacyl_synth_N"/>
</dbReference>
<evidence type="ECO:0000259" key="1">
    <source>
        <dbReference type="Pfam" id="PF13723"/>
    </source>
</evidence>
<dbReference type="RefSeq" id="WP_011767634.1">
    <property type="nucleotide sequence ID" value="NC_008702.1"/>
</dbReference>
<name>A1KCH2_AZOSB</name>
<sequence>MTQPSHPAPPYALPAARISGIGLTGPALDDWPAARAVLAGEHTWVTAPTRIPTPDLLPAAERRRVGGVVKLAIGVGLQAVRAAGADAATLATVFASSGGDGANCHAICEVLASDDRAISPTRFHNSVNNAASGYWGIAAGAMAASTIVSAYDGSFAAGLLEAFAQLARSGAPVLLVAYDHPYPAPLAAARPMIDAFGVALLLEPAAEGDGGPRLSLGGLVEAAPDTLPDPALEALRTGVPAARALPLLARLARSEPGRCRLEYLDGLSLALDLQA</sequence>